<accession>A0A0H5Q776</accession>
<evidence type="ECO:0000313" key="1">
    <source>
        <dbReference type="EMBL" id="CRY97773.1"/>
    </source>
</evidence>
<dbReference type="AlphaFoldDB" id="A0A0H5Q776"/>
<protein>
    <submittedName>
        <fullName evidence="1">Uncharacterized protein</fullName>
    </submittedName>
</protein>
<sequence length="89" mass="9983">MTTPKISWQTTFVPPESLHVEIALTWHQRADHSICRLRVSDRPNGQLISLSVGATPDFRDTTALEAAIASIADNLAREIHRHIVEVEPF</sequence>
<proteinExistence type="predicted"/>
<name>A0A0H5Q776_9ZZZZ</name>
<reference evidence="1" key="1">
    <citation type="submission" date="2015-06" db="EMBL/GenBank/DDBJ databases">
        <authorList>
            <person name="Joergensen T."/>
        </authorList>
    </citation>
    <scope>NUCLEOTIDE SEQUENCE</scope>
    <source>
        <strain evidence="1">RGFK1734</strain>
    </source>
</reference>
<reference evidence="1" key="2">
    <citation type="submission" date="2015-07" db="EMBL/GenBank/DDBJ databases">
        <title>Plasmids, circular viruses and viroids from rat gut.</title>
        <authorList>
            <person name="Jorgensen T.J."/>
            <person name="Hansen M.A."/>
            <person name="Xu Z."/>
            <person name="Tabak M.A."/>
            <person name="Sorensen S.J."/>
            <person name="Hansen L.H."/>
        </authorList>
    </citation>
    <scope>NUCLEOTIDE SEQUENCE</scope>
    <source>
        <strain evidence="1">RGFK1734</strain>
    </source>
</reference>
<dbReference type="EMBL" id="LN854236">
    <property type="protein sequence ID" value="CRY97773.1"/>
    <property type="molecule type" value="Genomic_DNA"/>
</dbReference>
<organism evidence="1">
    <name type="scientific">uncultured prokaryote</name>
    <dbReference type="NCBI Taxonomy" id="198431"/>
    <lineage>
        <taxon>unclassified sequences</taxon>
        <taxon>environmental samples</taxon>
    </lineage>
</organism>